<dbReference type="STRING" id="415747.SAMN03097708_00301"/>
<dbReference type="AlphaFoldDB" id="A0A1G5PKQ8"/>
<dbReference type="Gene3D" id="1.10.760.10">
    <property type="entry name" value="Cytochrome c-like domain"/>
    <property type="match status" value="1"/>
</dbReference>
<evidence type="ECO:0000256" key="1">
    <source>
        <dbReference type="ARBA" id="ARBA00022617"/>
    </source>
</evidence>
<dbReference type="GO" id="GO:0046872">
    <property type="term" value="F:metal ion binding"/>
    <property type="evidence" value="ECO:0007669"/>
    <property type="project" value="UniProtKB-KW"/>
</dbReference>
<dbReference type="GO" id="GO:0009055">
    <property type="term" value="F:electron transfer activity"/>
    <property type="evidence" value="ECO:0007669"/>
    <property type="project" value="InterPro"/>
</dbReference>
<feature type="signal peptide" evidence="6">
    <location>
        <begin position="1"/>
        <end position="23"/>
    </location>
</feature>
<accession>A0A1G5PKQ8</accession>
<keyword evidence="1 4" id="KW-0349">Heme</keyword>
<dbReference type="Pfam" id="PF09086">
    <property type="entry name" value="DUF1924"/>
    <property type="match status" value="1"/>
</dbReference>
<sequence>MYRLLSTCSLFLFGLLVTAPVLGAGAPVDGLLKEYQRDGAGEFSAEEGRRLWRAEGEQGRSCASCHTDDLTASGKHARTGKPIEPLAPSNNPEQLTERREITKWLYRNCKWTLGRACTAQEKGDFLSYIRTQ</sequence>
<keyword evidence="6" id="KW-0732">Signal</keyword>
<proteinExistence type="predicted"/>
<reference evidence="8 9" key="1">
    <citation type="submission" date="2016-10" db="EMBL/GenBank/DDBJ databases">
        <authorList>
            <person name="de Groot N.N."/>
        </authorList>
    </citation>
    <scope>NUCLEOTIDE SEQUENCE [LARGE SCALE GENOMIC DNA]</scope>
    <source>
        <strain evidence="8 9">HLD2</strain>
    </source>
</reference>
<evidence type="ECO:0000313" key="9">
    <source>
        <dbReference type="Proteomes" id="UP000199648"/>
    </source>
</evidence>
<feature type="region of interest" description="Disordered" evidence="5">
    <location>
        <begin position="73"/>
        <end position="94"/>
    </location>
</feature>
<keyword evidence="2 4" id="KW-0479">Metal-binding</keyword>
<feature type="domain" description="Cytochrome c" evidence="7">
    <location>
        <begin position="43"/>
        <end position="132"/>
    </location>
</feature>
<evidence type="ECO:0000256" key="2">
    <source>
        <dbReference type="ARBA" id="ARBA00022723"/>
    </source>
</evidence>
<dbReference type="SUPFAM" id="SSF46626">
    <property type="entry name" value="Cytochrome c"/>
    <property type="match status" value="1"/>
</dbReference>
<dbReference type="GO" id="GO:0020037">
    <property type="term" value="F:heme binding"/>
    <property type="evidence" value="ECO:0007669"/>
    <property type="project" value="InterPro"/>
</dbReference>
<evidence type="ECO:0000256" key="4">
    <source>
        <dbReference type="PROSITE-ProRule" id="PRU00433"/>
    </source>
</evidence>
<keyword evidence="9" id="KW-1185">Reference proteome</keyword>
<dbReference type="OrthoDB" id="5295318at2"/>
<protein>
    <recommendedName>
        <fullName evidence="7">Cytochrome c domain-containing protein</fullName>
    </recommendedName>
</protein>
<gene>
    <name evidence="8" type="ORF">SAMN03097708_00301</name>
</gene>
<evidence type="ECO:0000256" key="6">
    <source>
        <dbReference type="SAM" id="SignalP"/>
    </source>
</evidence>
<dbReference type="InterPro" id="IPR009056">
    <property type="entry name" value="Cyt_c-like_dom"/>
</dbReference>
<dbReference type="EMBL" id="FMWD01000001">
    <property type="protein sequence ID" value="SCZ49946.1"/>
    <property type="molecule type" value="Genomic_DNA"/>
</dbReference>
<organism evidence="8 9">
    <name type="scientific">Thiohalomonas denitrificans</name>
    <dbReference type="NCBI Taxonomy" id="415747"/>
    <lineage>
        <taxon>Bacteria</taxon>
        <taxon>Pseudomonadati</taxon>
        <taxon>Pseudomonadota</taxon>
        <taxon>Gammaproteobacteria</taxon>
        <taxon>Thiohalomonadales</taxon>
        <taxon>Thiohalomonadaceae</taxon>
        <taxon>Thiohalomonas</taxon>
    </lineage>
</organism>
<dbReference type="InterPro" id="IPR036909">
    <property type="entry name" value="Cyt_c-like_dom_sf"/>
</dbReference>
<dbReference type="InterPro" id="IPR015170">
    <property type="entry name" value="DUF1924_SHP"/>
</dbReference>
<evidence type="ECO:0000256" key="3">
    <source>
        <dbReference type="ARBA" id="ARBA00023004"/>
    </source>
</evidence>
<name>A0A1G5PKQ8_9GAMM</name>
<evidence type="ECO:0000256" key="5">
    <source>
        <dbReference type="SAM" id="MobiDB-lite"/>
    </source>
</evidence>
<dbReference type="Proteomes" id="UP000199648">
    <property type="component" value="Unassembled WGS sequence"/>
</dbReference>
<keyword evidence="3 4" id="KW-0408">Iron</keyword>
<dbReference type="PROSITE" id="PS51007">
    <property type="entry name" value="CYTC"/>
    <property type="match status" value="1"/>
</dbReference>
<evidence type="ECO:0000313" key="8">
    <source>
        <dbReference type="EMBL" id="SCZ49946.1"/>
    </source>
</evidence>
<dbReference type="RefSeq" id="WP_092991866.1">
    <property type="nucleotide sequence ID" value="NZ_FMWD01000001.1"/>
</dbReference>
<evidence type="ECO:0000259" key="7">
    <source>
        <dbReference type="PROSITE" id="PS51007"/>
    </source>
</evidence>
<feature type="chain" id="PRO_5011471704" description="Cytochrome c domain-containing protein" evidence="6">
    <location>
        <begin position="24"/>
        <end position="132"/>
    </location>
</feature>